<dbReference type="Proteomes" id="UP000836841">
    <property type="component" value="Chromosome 1"/>
</dbReference>
<proteinExistence type="inferred from homology"/>
<organism evidence="5 6">
    <name type="scientific">Thlaspi arvense</name>
    <name type="common">Field penny-cress</name>
    <dbReference type="NCBI Taxonomy" id="13288"/>
    <lineage>
        <taxon>Eukaryota</taxon>
        <taxon>Viridiplantae</taxon>
        <taxon>Streptophyta</taxon>
        <taxon>Embryophyta</taxon>
        <taxon>Tracheophyta</taxon>
        <taxon>Spermatophyta</taxon>
        <taxon>Magnoliopsida</taxon>
        <taxon>eudicotyledons</taxon>
        <taxon>Gunneridae</taxon>
        <taxon>Pentapetalae</taxon>
        <taxon>rosids</taxon>
        <taxon>malvids</taxon>
        <taxon>Brassicales</taxon>
        <taxon>Brassicaceae</taxon>
        <taxon>Thlaspideae</taxon>
        <taxon>Thlaspi</taxon>
    </lineage>
</organism>
<accession>A0AAU9R9C6</accession>
<keyword evidence="6" id="KW-1185">Reference proteome</keyword>
<keyword evidence="3" id="KW-0378">Hydrolase</keyword>
<evidence type="ECO:0000256" key="3">
    <source>
        <dbReference type="ARBA" id="ARBA00022801"/>
    </source>
</evidence>
<evidence type="ECO:0000256" key="2">
    <source>
        <dbReference type="ARBA" id="ARBA00022670"/>
    </source>
</evidence>
<dbReference type="EMBL" id="OU466857">
    <property type="protein sequence ID" value="CAH2034814.1"/>
    <property type="molecule type" value="Genomic_DNA"/>
</dbReference>
<gene>
    <name evidence="5" type="ORF">TAV2_LOCUS3223</name>
</gene>
<evidence type="ECO:0000256" key="1">
    <source>
        <dbReference type="ARBA" id="ARBA00005234"/>
    </source>
</evidence>
<evidence type="ECO:0000313" key="6">
    <source>
        <dbReference type="Proteomes" id="UP000836841"/>
    </source>
</evidence>
<dbReference type="InterPro" id="IPR038765">
    <property type="entry name" value="Papain-like_cys_pep_sf"/>
</dbReference>
<dbReference type="InterPro" id="IPR003653">
    <property type="entry name" value="Peptidase_C48_C"/>
</dbReference>
<reference evidence="5 6" key="1">
    <citation type="submission" date="2022-03" db="EMBL/GenBank/DDBJ databases">
        <authorList>
            <person name="Nunn A."/>
            <person name="Chopra R."/>
            <person name="Nunn A."/>
            <person name="Contreras Garrido A."/>
        </authorList>
    </citation>
    <scope>NUCLEOTIDE SEQUENCE [LARGE SCALE GENOMIC DNA]</scope>
</reference>
<protein>
    <recommendedName>
        <fullName evidence="4">Ubiquitin-like protease family profile domain-containing protein</fullName>
    </recommendedName>
</protein>
<comment type="similarity">
    <text evidence="1">Belongs to the peptidase C48 family.</text>
</comment>
<evidence type="ECO:0000313" key="5">
    <source>
        <dbReference type="EMBL" id="CAH2034814.1"/>
    </source>
</evidence>
<dbReference type="SUPFAM" id="SSF54001">
    <property type="entry name" value="Cysteine proteinases"/>
    <property type="match status" value="1"/>
</dbReference>
<feature type="domain" description="Ubiquitin-like protease family profile" evidence="4">
    <location>
        <begin position="1"/>
        <end position="82"/>
    </location>
</feature>
<name>A0AAU9R9C6_THLAR</name>
<dbReference type="AlphaFoldDB" id="A0AAU9R9C6"/>
<keyword evidence="2" id="KW-0645">Protease</keyword>
<dbReference type="Gene3D" id="3.40.395.10">
    <property type="entry name" value="Adenoviral Proteinase, Chain A"/>
    <property type="match status" value="1"/>
</dbReference>
<dbReference type="GO" id="GO:0008234">
    <property type="term" value="F:cysteine-type peptidase activity"/>
    <property type="evidence" value="ECO:0007669"/>
    <property type="project" value="InterPro"/>
</dbReference>
<dbReference type="GO" id="GO:0006508">
    <property type="term" value="P:proteolysis"/>
    <property type="evidence" value="ECO:0007669"/>
    <property type="project" value="UniProtKB-KW"/>
</dbReference>
<sequence length="91" mass="10632">MLLYILSKLCPDHPTRKSRLQPFQWQRLTGLYVNHRGGDCGPVAVKFMEMHLNNDPHPGMAGLTDKMVNEFRKKWAMEIYKDAVIPLYFPQ</sequence>
<evidence type="ECO:0000259" key="4">
    <source>
        <dbReference type="Pfam" id="PF02902"/>
    </source>
</evidence>
<dbReference type="Pfam" id="PF02902">
    <property type="entry name" value="Peptidase_C48"/>
    <property type="match status" value="1"/>
</dbReference>